<dbReference type="AlphaFoldDB" id="A0A0B5CF08"/>
<evidence type="ECO:0000256" key="1">
    <source>
        <dbReference type="SAM" id="SignalP"/>
    </source>
</evidence>
<feature type="chain" id="PRO_5002100770" description="Periplasmic protein" evidence="1">
    <location>
        <begin position="20"/>
        <end position="142"/>
    </location>
</feature>
<keyword evidence="3" id="KW-1185">Reference proteome</keyword>
<reference evidence="3" key="1">
    <citation type="submission" date="2014-05" db="EMBL/GenBank/DDBJ databases">
        <title>Complete Genome sequence of Neisseria elongata subsp. glycolytica.</title>
        <authorList>
            <person name="Veyrier F.J."/>
            <person name="Taha M.-K."/>
        </authorList>
    </citation>
    <scope>NUCLEOTIDE SEQUENCE [LARGE SCALE GENOMIC DNA]</scope>
    <source>
        <strain evidence="3">ATCC 29315</strain>
    </source>
</reference>
<dbReference type="PATRIC" id="fig|546263.7.peg.146"/>
<proteinExistence type="predicted"/>
<dbReference type="EMBL" id="CP007726">
    <property type="protein sequence ID" value="AJE17537.1"/>
    <property type="molecule type" value="Genomic_DNA"/>
</dbReference>
<evidence type="ECO:0000313" key="2">
    <source>
        <dbReference type="EMBL" id="AJE17537.1"/>
    </source>
</evidence>
<accession>A0A0B5CF08</accession>
<dbReference type="KEGG" id="nel:NELON_00665"/>
<feature type="signal peptide" evidence="1">
    <location>
        <begin position="1"/>
        <end position="19"/>
    </location>
</feature>
<dbReference type="Proteomes" id="UP000031392">
    <property type="component" value="Chromosome"/>
</dbReference>
<evidence type="ECO:0008006" key="4">
    <source>
        <dbReference type="Google" id="ProtNLM"/>
    </source>
</evidence>
<keyword evidence="1" id="KW-0732">Signal</keyword>
<evidence type="ECO:0000313" key="3">
    <source>
        <dbReference type="Proteomes" id="UP000031392"/>
    </source>
</evidence>
<protein>
    <recommendedName>
        <fullName evidence="4">Periplasmic protein</fullName>
    </recommendedName>
</protein>
<organism evidence="2 3">
    <name type="scientific">Neisseria elongata subsp. glycolytica ATCC 29315</name>
    <dbReference type="NCBI Taxonomy" id="546263"/>
    <lineage>
        <taxon>Bacteria</taxon>
        <taxon>Pseudomonadati</taxon>
        <taxon>Pseudomonadota</taxon>
        <taxon>Betaproteobacteria</taxon>
        <taxon>Neisseriales</taxon>
        <taxon>Neisseriaceae</taxon>
        <taxon>Neisseria</taxon>
    </lineage>
</organism>
<gene>
    <name evidence="2" type="ORF">NELON_00665</name>
</gene>
<name>A0A0B5CF08_NEIEG</name>
<dbReference type="HOGENOM" id="CLU_1904497_0_0_4"/>
<sequence length="142" mass="15956">MLKALCLLMLSGASVAASASGSIDTFMQSKKVIVYTDKAELCFADTRECHPVLIGKTTPKGRFDLQLYSTEKAGYGGDVIGFKQEKDFLFALHRVWTLKPSECRLERIRSPLVADRIMTNGCINVHDEVYEKLKTYFVLEIL</sequence>
<reference evidence="2 3" key="2">
    <citation type="journal article" date="2015" name="PLoS Genet.">
        <title>Common Cell Shape Evolution of Two Nasopharyngeal Pathogens.</title>
        <authorList>
            <person name="Veyrier F.J."/>
            <person name="Biais N."/>
            <person name="Morales P."/>
            <person name="Belkacem N."/>
            <person name="Guilhen C."/>
            <person name="Ranjeva S."/>
            <person name="Sismeiro O."/>
            <person name="Pehau-Arnaudet G."/>
            <person name="Rocha E.P."/>
            <person name="Werts C."/>
            <person name="Taha M.K."/>
            <person name="Boneca I.G."/>
        </authorList>
    </citation>
    <scope>NUCLEOTIDE SEQUENCE [LARGE SCALE GENOMIC DNA]</scope>
    <source>
        <strain evidence="2 3">ATCC 29315</strain>
    </source>
</reference>